<dbReference type="RefSeq" id="WP_138624263.1">
    <property type="nucleotide sequence ID" value="NZ_SZVP01000017.1"/>
</dbReference>
<accession>A0A8H2JLC9</accession>
<sequence>MANELPVINIKAQSNHHAVFLMLTASFIAFTTLVFSQGYWRQFQLPLIFIYLSALVTFITGLAKYLQPPYSLYLTPKVIKYQHRYGQWYINWQQIQRISLINETYGLNSIQLPYIGIRLLDLSIIATHISPRLANRLIHEQRPLLALAIKMGYLTLQQSVLNFEPYVLPSGERLKGPLAAFLHHSAALHNALGYHLFLPESAIDRELSEFCTLLNQCMRSASKYHEAPR</sequence>
<evidence type="ECO:0000256" key="1">
    <source>
        <dbReference type="SAM" id="Phobius"/>
    </source>
</evidence>
<reference evidence="2 3" key="1">
    <citation type="submission" date="2019-05" db="EMBL/GenBank/DDBJ databases">
        <title>Colwellia ponticola sp. nov., isolated from seawater.</title>
        <authorList>
            <person name="Yoon J.-H."/>
        </authorList>
    </citation>
    <scope>NUCLEOTIDE SEQUENCE [LARGE SCALE GENOMIC DNA]</scope>
    <source>
        <strain evidence="2 3">OISW-25</strain>
    </source>
</reference>
<feature type="transmembrane region" description="Helical" evidence="1">
    <location>
        <begin position="18"/>
        <end position="40"/>
    </location>
</feature>
<dbReference type="Proteomes" id="UP000307702">
    <property type="component" value="Unassembled WGS sequence"/>
</dbReference>
<keyword evidence="1" id="KW-1133">Transmembrane helix</keyword>
<keyword evidence="3" id="KW-1185">Reference proteome</keyword>
<keyword evidence="1" id="KW-0812">Transmembrane</keyword>
<protein>
    <submittedName>
        <fullName evidence="2">DUF2982 domain-containing protein</fullName>
    </submittedName>
</protein>
<name>A0A8H2JLC9_9GAMM</name>
<dbReference type="Pfam" id="PF11201">
    <property type="entry name" value="DUF2982"/>
    <property type="match status" value="1"/>
</dbReference>
<gene>
    <name evidence="2" type="ORF">FCS21_14415</name>
</gene>
<dbReference type="EMBL" id="SZVP01000017">
    <property type="protein sequence ID" value="TMM42535.1"/>
    <property type="molecule type" value="Genomic_DNA"/>
</dbReference>
<evidence type="ECO:0000313" key="2">
    <source>
        <dbReference type="EMBL" id="TMM42535.1"/>
    </source>
</evidence>
<comment type="caution">
    <text evidence="2">The sequence shown here is derived from an EMBL/GenBank/DDBJ whole genome shotgun (WGS) entry which is preliminary data.</text>
</comment>
<dbReference type="InterPro" id="IPR021367">
    <property type="entry name" value="DUF2982"/>
</dbReference>
<dbReference type="OrthoDB" id="7061905at2"/>
<organism evidence="2 3">
    <name type="scientific">Colwellia ponticola</name>
    <dbReference type="NCBI Taxonomy" id="2304625"/>
    <lineage>
        <taxon>Bacteria</taxon>
        <taxon>Pseudomonadati</taxon>
        <taxon>Pseudomonadota</taxon>
        <taxon>Gammaproteobacteria</taxon>
        <taxon>Alteromonadales</taxon>
        <taxon>Colwelliaceae</taxon>
        <taxon>Colwellia</taxon>
    </lineage>
</organism>
<feature type="transmembrane region" description="Helical" evidence="1">
    <location>
        <begin position="46"/>
        <end position="66"/>
    </location>
</feature>
<keyword evidence="1" id="KW-0472">Membrane</keyword>
<dbReference type="AlphaFoldDB" id="A0A8H2JLC9"/>
<evidence type="ECO:0000313" key="3">
    <source>
        <dbReference type="Proteomes" id="UP000307702"/>
    </source>
</evidence>
<proteinExistence type="predicted"/>